<dbReference type="GO" id="GO:0005886">
    <property type="term" value="C:plasma membrane"/>
    <property type="evidence" value="ECO:0007669"/>
    <property type="project" value="UniProtKB-SubCell"/>
</dbReference>
<dbReference type="PIRSF" id="PIRSF006483">
    <property type="entry name" value="Membrane_protein_YitT"/>
    <property type="match status" value="1"/>
</dbReference>
<gene>
    <name evidence="8" type="ORF">EQG49_02910</name>
</gene>
<dbReference type="RefSeq" id="WP_133364515.1">
    <property type="nucleotide sequence ID" value="NZ_CP037940.1"/>
</dbReference>
<dbReference type="EMBL" id="CP037940">
    <property type="protein sequence ID" value="QBO37438.1"/>
    <property type="molecule type" value="Genomic_DNA"/>
</dbReference>
<dbReference type="KEGG" id="wei:EQG49_02910"/>
<evidence type="ECO:0000259" key="7">
    <source>
        <dbReference type="Pfam" id="PF10035"/>
    </source>
</evidence>
<protein>
    <submittedName>
        <fullName evidence="8">YitT family protein</fullName>
    </submittedName>
</protein>
<evidence type="ECO:0000256" key="4">
    <source>
        <dbReference type="ARBA" id="ARBA00022989"/>
    </source>
</evidence>
<organism evidence="8 9">
    <name type="scientific">Periweissella cryptocerci</name>
    <dbReference type="NCBI Taxonomy" id="2506420"/>
    <lineage>
        <taxon>Bacteria</taxon>
        <taxon>Bacillati</taxon>
        <taxon>Bacillota</taxon>
        <taxon>Bacilli</taxon>
        <taxon>Lactobacillales</taxon>
        <taxon>Lactobacillaceae</taxon>
        <taxon>Periweissella</taxon>
    </lineage>
</organism>
<feature type="transmembrane region" description="Helical" evidence="6">
    <location>
        <begin position="12"/>
        <end position="38"/>
    </location>
</feature>
<dbReference type="InterPro" id="IPR015867">
    <property type="entry name" value="N-reg_PII/ATP_PRibTrfase_C"/>
</dbReference>
<dbReference type="PANTHER" id="PTHR33545">
    <property type="entry name" value="UPF0750 MEMBRANE PROTEIN YITT-RELATED"/>
    <property type="match status" value="1"/>
</dbReference>
<dbReference type="Proteomes" id="UP000292886">
    <property type="component" value="Chromosome"/>
</dbReference>
<evidence type="ECO:0000256" key="6">
    <source>
        <dbReference type="SAM" id="Phobius"/>
    </source>
</evidence>
<feature type="transmembrane region" description="Helical" evidence="6">
    <location>
        <begin position="162"/>
        <end position="180"/>
    </location>
</feature>
<keyword evidence="4 6" id="KW-1133">Transmembrane helix</keyword>
<keyword evidence="5 6" id="KW-0472">Membrane</keyword>
<evidence type="ECO:0000313" key="9">
    <source>
        <dbReference type="Proteomes" id="UP000292886"/>
    </source>
</evidence>
<dbReference type="Gene3D" id="3.30.70.120">
    <property type="match status" value="1"/>
</dbReference>
<reference evidence="9" key="1">
    <citation type="submission" date="2019-03" db="EMBL/GenBank/DDBJ databases">
        <title>Weissella sp. 26KH-42 Genome sequencing.</title>
        <authorList>
            <person name="Heo J."/>
            <person name="Kim S.-J."/>
            <person name="Kim J.-S."/>
            <person name="Hong S.-B."/>
            <person name="Kwon S.-W."/>
        </authorList>
    </citation>
    <scope>NUCLEOTIDE SEQUENCE [LARGE SCALE GENOMIC DNA]</scope>
    <source>
        <strain evidence="9">26KH-42</strain>
    </source>
</reference>
<comment type="subcellular location">
    <subcellularLocation>
        <location evidence="1">Cell membrane</location>
        <topology evidence="1">Multi-pass membrane protein</topology>
    </subcellularLocation>
</comment>
<sequence>MQIAAMIVALEIIAVSINLFYAPAKVAAGGATGIAILLFETFGFNRAVTVLVINILMIILAAVFLNRKMVMKIILGSFILPVCLAITPSFQVVSNQLLGVIVGGGVFAVGISILYRIDSSSGGTTVPPLILKKYFRMNTATTLLAIDTIVCVGNIFVAGWEAFILAVFSLVITSIVMNYIETGLDRKKVIYIMSNDKLEALKEMVNESDDQHGLTIFDVKGGYTDDNKEMLMVVIDNQDYGSLLRQVHKIDAEAFILTYNISEVHGGRFSYTD</sequence>
<dbReference type="OrthoDB" id="1758221at2"/>
<dbReference type="PANTHER" id="PTHR33545:SF9">
    <property type="entry name" value="UPF0750 MEMBRANE PROTEIN YITE"/>
    <property type="match status" value="1"/>
</dbReference>
<dbReference type="InterPro" id="IPR003740">
    <property type="entry name" value="YitT"/>
</dbReference>
<evidence type="ECO:0000313" key="8">
    <source>
        <dbReference type="EMBL" id="QBO37438.1"/>
    </source>
</evidence>
<dbReference type="AlphaFoldDB" id="A0A4P6YX50"/>
<feature type="transmembrane region" description="Helical" evidence="6">
    <location>
        <begin position="73"/>
        <end position="91"/>
    </location>
</feature>
<feature type="transmembrane region" description="Helical" evidence="6">
    <location>
        <begin position="137"/>
        <end position="156"/>
    </location>
</feature>
<dbReference type="CDD" id="cd16380">
    <property type="entry name" value="YitT_C"/>
    <property type="match status" value="1"/>
</dbReference>
<evidence type="ECO:0000256" key="3">
    <source>
        <dbReference type="ARBA" id="ARBA00022692"/>
    </source>
</evidence>
<feature type="transmembrane region" description="Helical" evidence="6">
    <location>
        <begin position="97"/>
        <end position="117"/>
    </location>
</feature>
<dbReference type="InterPro" id="IPR051461">
    <property type="entry name" value="UPF0750_membrane"/>
</dbReference>
<evidence type="ECO:0000256" key="1">
    <source>
        <dbReference type="ARBA" id="ARBA00004651"/>
    </source>
</evidence>
<proteinExistence type="predicted"/>
<keyword evidence="9" id="KW-1185">Reference proteome</keyword>
<name>A0A4P6YX50_9LACO</name>
<feature type="domain" description="DUF2179" evidence="7">
    <location>
        <begin position="212"/>
        <end position="266"/>
    </location>
</feature>
<dbReference type="InterPro" id="IPR019264">
    <property type="entry name" value="DUF2179"/>
</dbReference>
<accession>A0A4P6YX50</accession>
<evidence type="ECO:0000256" key="5">
    <source>
        <dbReference type="ARBA" id="ARBA00023136"/>
    </source>
</evidence>
<feature type="transmembrane region" description="Helical" evidence="6">
    <location>
        <begin position="44"/>
        <end position="66"/>
    </location>
</feature>
<evidence type="ECO:0000256" key="2">
    <source>
        <dbReference type="ARBA" id="ARBA00022475"/>
    </source>
</evidence>
<dbReference type="Pfam" id="PF02588">
    <property type="entry name" value="YitT_membrane"/>
    <property type="match status" value="1"/>
</dbReference>
<dbReference type="Pfam" id="PF10035">
    <property type="entry name" value="DUF2179"/>
    <property type="match status" value="1"/>
</dbReference>
<keyword evidence="2" id="KW-1003">Cell membrane</keyword>
<keyword evidence="3 6" id="KW-0812">Transmembrane</keyword>